<dbReference type="PANTHER" id="PTHR46059">
    <property type="entry name" value="BETA-GALACTOSIDE ALPHA-2,6-SIALYLTRANSFERASE"/>
    <property type="match status" value="1"/>
</dbReference>
<comment type="catalytic activity">
    <reaction evidence="15">
        <text>a beta-D-galactoside + CMP-N-acetyl-beta-neuraminate = an N-acetyl-alpha-neuraminyl-(2-&gt;6)-beta-D-galactosyl derivative + CMP + H(+)</text>
        <dbReference type="Rhea" id="RHEA:52104"/>
        <dbReference type="ChEBI" id="CHEBI:15378"/>
        <dbReference type="ChEBI" id="CHEBI:28034"/>
        <dbReference type="ChEBI" id="CHEBI:57812"/>
        <dbReference type="ChEBI" id="CHEBI:60377"/>
        <dbReference type="ChEBI" id="CHEBI:136398"/>
        <dbReference type="EC" id="2.4.3.1"/>
    </reaction>
</comment>
<evidence type="ECO:0000256" key="20">
    <source>
        <dbReference type="ARBA" id="ARBA00080062"/>
    </source>
</evidence>
<evidence type="ECO:0000256" key="3">
    <source>
        <dbReference type="ARBA" id="ARBA00004922"/>
    </source>
</evidence>
<feature type="disulfide bond" evidence="21">
    <location>
        <begin position="190"/>
        <end position="385"/>
    </location>
</feature>
<keyword evidence="5" id="KW-0964">Secreted</keyword>
<dbReference type="Proteomes" id="UP000694428">
    <property type="component" value="Unplaced"/>
</dbReference>
<evidence type="ECO:0000256" key="5">
    <source>
        <dbReference type="ARBA" id="ARBA00022525"/>
    </source>
</evidence>
<dbReference type="GO" id="GO:0097503">
    <property type="term" value="P:sialylation"/>
    <property type="evidence" value="ECO:0007669"/>
    <property type="project" value="TreeGrafter"/>
</dbReference>
<proteinExistence type="inferred from homology"/>
<dbReference type="InterPro" id="IPR038578">
    <property type="entry name" value="GT29-like_sf"/>
</dbReference>
<protein>
    <recommendedName>
        <fullName evidence="17">Beta-galactoside alpha-2,6-sialyltransferase 1</fullName>
        <ecNumber evidence="16">2.4.3.1</ecNumber>
    </recommendedName>
    <alternativeName>
        <fullName evidence="20">CMP-N-acetylneuraminate-beta-galactosamide-alpha-2,6-sialyltransferase 1</fullName>
    </alternativeName>
    <alternativeName>
        <fullName evidence="19">ST6Gal I</fullName>
    </alternativeName>
    <alternativeName>
        <fullName evidence="18">Sialyltransferase 1</fullName>
    </alternativeName>
</protein>
<comment type="similarity">
    <text evidence="4">Belongs to the glycosyltransferase 29 family.</text>
</comment>
<evidence type="ECO:0000313" key="23">
    <source>
        <dbReference type="Proteomes" id="UP000694428"/>
    </source>
</evidence>
<keyword evidence="23" id="KW-1185">Reference proteome</keyword>
<keyword evidence="10" id="KW-1133">Transmembrane helix</keyword>
<dbReference type="InterPro" id="IPR001675">
    <property type="entry name" value="Glyco_trans_29"/>
</dbReference>
<evidence type="ECO:0000256" key="18">
    <source>
        <dbReference type="ARBA" id="ARBA00076526"/>
    </source>
</evidence>
<dbReference type="GO" id="GO:0018279">
    <property type="term" value="P:protein N-linked glycosylation via asparagine"/>
    <property type="evidence" value="ECO:0007669"/>
    <property type="project" value="TreeGrafter"/>
</dbReference>
<keyword evidence="6" id="KW-0328">Glycosyltransferase</keyword>
<dbReference type="GO" id="GO:0003835">
    <property type="term" value="F:beta-galactoside alpha-2,6-sialyltransferase activity"/>
    <property type="evidence" value="ECO:0007669"/>
    <property type="project" value="UniProtKB-EC"/>
</dbReference>
<comment type="subcellular location">
    <subcellularLocation>
        <location evidence="1">Golgi apparatus</location>
        <location evidence="1">Golgi stack membrane</location>
        <topology evidence="1">Single-pass type II membrane protein</topology>
    </subcellularLocation>
    <subcellularLocation>
        <location evidence="2">Secreted</location>
    </subcellularLocation>
</comment>
<name>A0A8C9GAH8_PAVCR</name>
<accession>A0A8C9GAH8</accession>
<evidence type="ECO:0000256" key="2">
    <source>
        <dbReference type="ARBA" id="ARBA00004613"/>
    </source>
</evidence>
<organism evidence="22 23">
    <name type="scientific">Pavo cristatus</name>
    <name type="common">Indian peafowl</name>
    <name type="synonym">Blue peafowl</name>
    <dbReference type="NCBI Taxonomy" id="9049"/>
    <lineage>
        <taxon>Eukaryota</taxon>
        <taxon>Metazoa</taxon>
        <taxon>Chordata</taxon>
        <taxon>Craniata</taxon>
        <taxon>Vertebrata</taxon>
        <taxon>Euteleostomi</taxon>
        <taxon>Archelosauria</taxon>
        <taxon>Archosauria</taxon>
        <taxon>Dinosauria</taxon>
        <taxon>Saurischia</taxon>
        <taxon>Theropoda</taxon>
        <taxon>Coelurosauria</taxon>
        <taxon>Aves</taxon>
        <taxon>Neognathae</taxon>
        <taxon>Galloanserae</taxon>
        <taxon>Galliformes</taxon>
        <taxon>Phasianidae</taxon>
        <taxon>Phasianinae</taxon>
        <taxon>Pavo</taxon>
    </lineage>
</organism>
<dbReference type="Gene3D" id="3.90.1480.20">
    <property type="entry name" value="Glycosyl transferase family 29"/>
    <property type="match status" value="1"/>
</dbReference>
<keyword evidence="8" id="KW-0812">Transmembrane</keyword>
<keyword evidence="9" id="KW-0735">Signal-anchor</keyword>
<reference evidence="22" key="1">
    <citation type="submission" date="2025-08" db="UniProtKB">
        <authorList>
            <consortium name="Ensembl"/>
        </authorList>
    </citation>
    <scope>IDENTIFICATION</scope>
</reference>
<evidence type="ECO:0000256" key="15">
    <source>
        <dbReference type="ARBA" id="ARBA00034249"/>
    </source>
</evidence>
<keyword evidence="11" id="KW-0333">Golgi apparatus</keyword>
<evidence type="ECO:0000256" key="4">
    <source>
        <dbReference type="ARBA" id="ARBA00006003"/>
    </source>
</evidence>
<evidence type="ECO:0000256" key="17">
    <source>
        <dbReference type="ARBA" id="ARBA00069321"/>
    </source>
</evidence>
<evidence type="ECO:0000256" key="19">
    <source>
        <dbReference type="ARBA" id="ARBA00076676"/>
    </source>
</evidence>
<evidence type="ECO:0000313" key="22">
    <source>
        <dbReference type="Ensembl" id="ENSPSTP00000024747.1"/>
    </source>
</evidence>
<dbReference type="GO" id="GO:0032580">
    <property type="term" value="C:Golgi cisterna membrane"/>
    <property type="evidence" value="ECO:0007669"/>
    <property type="project" value="UniProtKB-SubCell"/>
</dbReference>
<evidence type="ECO:0000256" key="7">
    <source>
        <dbReference type="ARBA" id="ARBA00022679"/>
    </source>
</evidence>
<evidence type="ECO:0000256" key="1">
    <source>
        <dbReference type="ARBA" id="ARBA00004447"/>
    </source>
</evidence>
<dbReference type="Ensembl" id="ENSPSTT00000026040.1">
    <property type="protein sequence ID" value="ENSPSTP00000024747.1"/>
    <property type="gene ID" value="ENSPSTG00000018265.1"/>
</dbReference>
<evidence type="ECO:0000256" key="11">
    <source>
        <dbReference type="ARBA" id="ARBA00023034"/>
    </source>
</evidence>
<dbReference type="CDD" id="cd23985">
    <property type="entry name" value="GT29_ST6GAL1"/>
    <property type="match status" value="1"/>
</dbReference>
<evidence type="ECO:0000256" key="14">
    <source>
        <dbReference type="ARBA" id="ARBA00023180"/>
    </source>
</evidence>
<keyword evidence="14" id="KW-0325">Glycoprotein</keyword>
<reference evidence="22" key="2">
    <citation type="submission" date="2025-09" db="UniProtKB">
        <authorList>
            <consortium name="Ensembl"/>
        </authorList>
    </citation>
    <scope>IDENTIFICATION</scope>
</reference>
<evidence type="ECO:0000256" key="6">
    <source>
        <dbReference type="ARBA" id="ARBA00022676"/>
    </source>
</evidence>
<keyword evidence="7" id="KW-0808">Transferase</keyword>
<keyword evidence="12" id="KW-0472">Membrane</keyword>
<evidence type="ECO:0000256" key="21">
    <source>
        <dbReference type="PIRSR" id="PIRSR005557-2"/>
    </source>
</evidence>
<sequence length="453" mass="51891">MVHINVLKKFMCVLVVILIAVTVCLWKETRGSYYVPFKSDDTQVHRTLEKWNLLKSQGLFHEAAGEMGQMPKALPNNQNKVKGITSGAVEKSRKAADHVKVWDKDSSSRNLIPRLQKVRKNYLSMNKYNVTYNGKMNAAKLSPEKLLCQLRDRVNVTMVRGSDGPFNSSEWQHYLPEKSLNETVGRLGRCAVVSSAGSLKSSHLGPEIDSHDAVLRFNGAPVKGFQEDVGQKTTIRLVNSQLVTVEEQQFLKDVLYNTGILIVWDPAPYHAEIHEWYQKPDYKFFGAYKSYRIRHPEQPFYILNPKMQWQLWDILQENSLEHIQPNPPSSGMLVLVLCWNSSIMSQKYQLGCVKISSLRHLSGTAVLNMAWFHVGIGIVIMMMLCDEVDVYEFLPSKRQTDICHYYQKFHDRACTMGAYHPLLFEKNLVKHLNQGTDEDIYTHGKVTLPGFRN</sequence>
<dbReference type="AlphaFoldDB" id="A0A8C9GAH8"/>
<comment type="pathway">
    <text evidence="3">Protein modification; protein glycosylation.</text>
</comment>
<dbReference type="Pfam" id="PF00777">
    <property type="entry name" value="Glyco_transf_29"/>
    <property type="match status" value="2"/>
</dbReference>
<evidence type="ECO:0000256" key="9">
    <source>
        <dbReference type="ARBA" id="ARBA00022968"/>
    </source>
</evidence>
<evidence type="ECO:0000256" key="13">
    <source>
        <dbReference type="ARBA" id="ARBA00023157"/>
    </source>
</evidence>
<dbReference type="PIRSF" id="PIRSF005557">
    <property type="entry name" value="Sialyl_trans"/>
    <property type="match status" value="1"/>
</dbReference>
<evidence type="ECO:0000256" key="16">
    <source>
        <dbReference type="ARBA" id="ARBA00034329"/>
    </source>
</evidence>
<keyword evidence="13" id="KW-1015">Disulfide bond</keyword>
<dbReference type="InterPro" id="IPR012163">
    <property type="entry name" value="Sialyl_trans"/>
</dbReference>
<dbReference type="PANTHER" id="PTHR46059:SF2">
    <property type="entry name" value="BETA-GALACTOSIDE ALPHA-2,6-SIALYLTRANSFERASE 1"/>
    <property type="match status" value="1"/>
</dbReference>
<evidence type="ECO:0000256" key="10">
    <source>
        <dbReference type="ARBA" id="ARBA00022989"/>
    </source>
</evidence>
<dbReference type="GO" id="GO:0005576">
    <property type="term" value="C:extracellular region"/>
    <property type="evidence" value="ECO:0007669"/>
    <property type="project" value="UniProtKB-SubCell"/>
</dbReference>
<dbReference type="FunFam" id="3.90.1480.20:FF:000012">
    <property type="entry name" value="ST6 beta-galactoside alpha-2,6-sialyltransferase 1"/>
    <property type="match status" value="1"/>
</dbReference>
<evidence type="ECO:0000256" key="12">
    <source>
        <dbReference type="ARBA" id="ARBA00023136"/>
    </source>
</evidence>
<evidence type="ECO:0000256" key="8">
    <source>
        <dbReference type="ARBA" id="ARBA00022692"/>
    </source>
</evidence>
<dbReference type="EC" id="2.4.3.1" evidence="16"/>